<reference evidence="1" key="1">
    <citation type="journal article" date="2013" name="BMC Genomics">
        <title>Unscrambling butterfly oogenesis.</title>
        <authorList>
            <person name="Carter J.M."/>
            <person name="Baker S.C."/>
            <person name="Pink R."/>
            <person name="Carter D.R."/>
            <person name="Collins A."/>
            <person name="Tomlin J."/>
            <person name="Gibbs M."/>
            <person name="Breuker C.J."/>
        </authorList>
    </citation>
    <scope>NUCLEOTIDE SEQUENCE</scope>
    <source>
        <tissue evidence="1">Ovary</tissue>
    </source>
</reference>
<keyword evidence="1" id="KW-0548">Nucleotidyltransferase</keyword>
<dbReference type="GO" id="GO:0003964">
    <property type="term" value="F:RNA-directed DNA polymerase activity"/>
    <property type="evidence" value="ECO:0007669"/>
    <property type="project" value="UniProtKB-KW"/>
</dbReference>
<keyword evidence="1" id="KW-0808">Transferase</keyword>
<proteinExistence type="predicted"/>
<keyword evidence="1" id="KW-0695">RNA-directed DNA polymerase</keyword>
<organism evidence="1">
    <name type="scientific">Pararge aegeria</name>
    <name type="common">speckled wood butterfly</name>
    <dbReference type="NCBI Taxonomy" id="116150"/>
    <lineage>
        <taxon>Eukaryota</taxon>
        <taxon>Metazoa</taxon>
        <taxon>Ecdysozoa</taxon>
        <taxon>Arthropoda</taxon>
        <taxon>Hexapoda</taxon>
        <taxon>Insecta</taxon>
        <taxon>Pterygota</taxon>
        <taxon>Neoptera</taxon>
        <taxon>Endopterygota</taxon>
        <taxon>Lepidoptera</taxon>
        <taxon>Glossata</taxon>
        <taxon>Ditrysia</taxon>
        <taxon>Papilionoidea</taxon>
        <taxon>Nymphalidae</taxon>
        <taxon>Satyrinae</taxon>
        <taxon>Satyrini</taxon>
        <taxon>Parargina</taxon>
        <taxon>Pararge</taxon>
    </lineage>
</organism>
<protein>
    <submittedName>
        <fullName evidence="1">Reverse transcriptase</fullName>
    </submittedName>
</protein>
<accession>S4P0H4</accession>
<reference evidence="1" key="2">
    <citation type="submission" date="2013-05" db="EMBL/GenBank/DDBJ databases">
        <authorList>
            <person name="Carter J.-M."/>
            <person name="Baker S.C."/>
            <person name="Pink R."/>
            <person name="Carter D.R.F."/>
            <person name="Collins A."/>
            <person name="Tomlin J."/>
            <person name="Gibbs M."/>
            <person name="Breuker C.J."/>
        </authorList>
    </citation>
    <scope>NUCLEOTIDE SEQUENCE</scope>
    <source>
        <tissue evidence="1">Ovary</tissue>
    </source>
</reference>
<feature type="non-terminal residue" evidence="1">
    <location>
        <position position="1"/>
    </location>
</feature>
<sequence length="70" mass="8290">RRTILNVRSNLFLVPEWQPRIGKRSVGRFPTSWTDEIKRVARSRSKQAAQDRGFWNSLQKTYVQQWTSIG</sequence>
<name>S4P0H4_9NEOP</name>
<dbReference type="EMBL" id="GAIX01012940">
    <property type="protein sequence ID" value="JAA79620.1"/>
    <property type="molecule type" value="Transcribed_RNA"/>
</dbReference>
<evidence type="ECO:0000313" key="1">
    <source>
        <dbReference type="EMBL" id="JAA79620.1"/>
    </source>
</evidence>
<dbReference type="AlphaFoldDB" id="S4P0H4"/>